<dbReference type="PANTHER" id="PTHR35562">
    <property type="entry name" value="DNA ENDONUCLEASE SMRA-RELATED"/>
    <property type="match status" value="1"/>
</dbReference>
<evidence type="ECO:0000313" key="4">
    <source>
        <dbReference type="Proteomes" id="UP000054823"/>
    </source>
</evidence>
<evidence type="ECO:0000259" key="2">
    <source>
        <dbReference type="PROSITE" id="PS50828"/>
    </source>
</evidence>
<dbReference type="Pfam" id="PF01713">
    <property type="entry name" value="Smr"/>
    <property type="match status" value="1"/>
</dbReference>
<dbReference type="Proteomes" id="UP000054823">
    <property type="component" value="Unassembled WGS sequence"/>
</dbReference>
<keyword evidence="4" id="KW-1185">Reference proteome</keyword>
<evidence type="ECO:0000256" key="1">
    <source>
        <dbReference type="SAM" id="MobiDB-lite"/>
    </source>
</evidence>
<dbReference type="InterPro" id="IPR002625">
    <property type="entry name" value="Smr_dom"/>
</dbReference>
<dbReference type="SUPFAM" id="SSF160443">
    <property type="entry name" value="SMR domain-like"/>
    <property type="match status" value="1"/>
</dbReference>
<feature type="region of interest" description="Disordered" evidence="1">
    <location>
        <begin position="20"/>
        <end position="51"/>
    </location>
</feature>
<dbReference type="RefSeq" id="WP_058238761.1">
    <property type="nucleotide sequence ID" value="NZ_CYPW01000006.1"/>
</dbReference>
<reference evidence="3 4" key="1">
    <citation type="submission" date="2015-09" db="EMBL/GenBank/DDBJ databases">
        <authorList>
            <consortium name="Swine Surveillance"/>
        </authorList>
    </citation>
    <scope>NUCLEOTIDE SEQUENCE [LARGE SCALE GENOMIC DNA]</scope>
    <source>
        <strain evidence="3 4">CECT 7688</strain>
    </source>
</reference>
<feature type="compositionally biased region" description="Basic residues" evidence="1">
    <location>
        <begin position="36"/>
        <end position="47"/>
    </location>
</feature>
<gene>
    <name evidence="3" type="ORF">SHM7688_00895</name>
</gene>
<organism evidence="3 4">
    <name type="scientific">Shimia marina</name>
    <dbReference type="NCBI Taxonomy" id="321267"/>
    <lineage>
        <taxon>Bacteria</taxon>
        <taxon>Pseudomonadati</taxon>
        <taxon>Pseudomonadota</taxon>
        <taxon>Alphaproteobacteria</taxon>
        <taxon>Rhodobacterales</taxon>
        <taxon>Roseobacteraceae</taxon>
    </lineage>
</organism>
<feature type="domain" description="Smr" evidence="2">
    <location>
        <begin position="105"/>
        <end position="195"/>
    </location>
</feature>
<dbReference type="SMART" id="SM00463">
    <property type="entry name" value="SMR"/>
    <property type="match status" value="1"/>
</dbReference>
<dbReference type="InterPro" id="IPR036063">
    <property type="entry name" value="Smr_dom_sf"/>
</dbReference>
<proteinExistence type="predicted"/>
<evidence type="ECO:0000313" key="3">
    <source>
        <dbReference type="EMBL" id="CUH51458.1"/>
    </source>
</evidence>
<dbReference type="EMBL" id="CYPW01000006">
    <property type="protein sequence ID" value="CUH51458.1"/>
    <property type="molecule type" value="Genomic_DNA"/>
</dbReference>
<accession>A0A0P1EMP4</accession>
<dbReference type="Gene3D" id="3.30.1370.110">
    <property type="match status" value="1"/>
</dbReference>
<protein>
    <submittedName>
        <fullName evidence="3">Smr domain protein</fullName>
    </submittedName>
</protein>
<dbReference type="STRING" id="321267.SHM7688_00895"/>
<dbReference type="OrthoDB" id="7165597at2"/>
<dbReference type="PROSITE" id="PS50828">
    <property type="entry name" value="SMR"/>
    <property type="match status" value="1"/>
</dbReference>
<name>A0A0P1EMP4_9RHOB</name>
<dbReference type="PANTHER" id="PTHR35562:SF2">
    <property type="entry name" value="DNA ENDONUCLEASE SMRA-RELATED"/>
    <property type="match status" value="1"/>
</dbReference>
<dbReference type="AlphaFoldDB" id="A0A0P1EMP4"/>
<sequence>MTRRKLSEDEVALWRKVADTAERLNPAAKPHDLPKPKPKPQKTPRAHPARDVMPAFTVGSRAQSPLPGHDLMGTVSERVARQPVQMDKKAFGRMKRGKLVPEGKIDLHGMTADQAHGALTGFILRAHGEGKRLVLVITGKGKSKRDDGPIPTRRGVLKHQVPQWFALPPLKSCILQVAEAHIKHGGTGAYYVYLRRR</sequence>